<accession>A0A1B2IXW0</accession>
<dbReference type="SUPFAM" id="SSF89360">
    <property type="entry name" value="HesB-like domain"/>
    <property type="match status" value="1"/>
</dbReference>
<proteinExistence type="predicted"/>
<evidence type="ECO:0000313" key="2">
    <source>
        <dbReference type="EMBL" id="ANZ66873.1"/>
    </source>
</evidence>
<evidence type="ECO:0000313" key="3">
    <source>
        <dbReference type="Proteomes" id="UP000093267"/>
    </source>
</evidence>
<gene>
    <name evidence="2" type="ORF">AYR63_06800</name>
</gene>
<sequence>MTNLEMTQGVQTRLKNRLTSDDRLILDFDDGVGPYSKVGVCSLEVSFRFLIVNKDAVDPVYDETLDSPVGQVHIKGYADSYLNEAPKLALSHFGLIQLSSAVGVLDTNVAIIDHPEALIETK</sequence>
<dbReference type="InterPro" id="IPR035903">
    <property type="entry name" value="HesB-like_dom_sf"/>
</dbReference>
<dbReference type="InterPro" id="IPR000361">
    <property type="entry name" value="ATAP_core_dom"/>
</dbReference>
<dbReference type="RefSeq" id="WP_054711048.1">
    <property type="nucleotide sequence ID" value="NZ_CP014912.1"/>
</dbReference>
<dbReference type="STRING" id="240427.AYR62_11400"/>
<dbReference type="Gene3D" id="2.60.300.12">
    <property type="entry name" value="HesB-like domain"/>
    <property type="match status" value="1"/>
</dbReference>
<feature type="domain" description="Core" evidence="1">
    <location>
        <begin position="3"/>
        <end position="113"/>
    </location>
</feature>
<evidence type="ECO:0000259" key="1">
    <source>
        <dbReference type="Pfam" id="PF01521"/>
    </source>
</evidence>
<protein>
    <recommendedName>
        <fullName evidence="1">Core domain-containing protein</fullName>
    </recommendedName>
</protein>
<dbReference type="Proteomes" id="UP000093267">
    <property type="component" value="Chromosome"/>
</dbReference>
<dbReference type="EMBL" id="CP014924">
    <property type="protein sequence ID" value="ANZ66873.1"/>
    <property type="molecule type" value="Genomic_DNA"/>
</dbReference>
<dbReference type="AlphaFoldDB" id="A0A1B2IXW0"/>
<dbReference type="Pfam" id="PF01521">
    <property type="entry name" value="Fe-S_biosyn"/>
    <property type="match status" value="1"/>
</dbReference>
<name>A0A1B2IXW0_9LACO</name>
<reference evidence="2 3" key="1">
    <citation type="submission" date="2016-03" db="EMBL/GenBank/DDBJ databases">
        <title>Pediococcus and Lactobacillus from brewery environment - whole genome sequencing and assembly.</title>
        <authorList>
            <person name="Behr J."/>
            <person name="Geissler A.J."/>
            <person name="Vogel R.F."/>
        </authorList>
    </citation>
    <scope>NUCLEOTIDE SEQUENCE [LARGE SCALE GENOMIC DNA]</scope>
    <source>
        <strain evidence="2 3">TMW 1.1995</strain>
    </source>
</reference>
<keyword evidence="3" id="KW-1185">Reference proteome</keyword>
<organism evidence="2 3">
    <name type="scientific">Secundilactobacillus paracollinoides</name>
    <dbReference type="NCBI Taxonomy" id="240427"/>
    <lineage>
        <taxon>Bacteria</taxon>
        <taxon>Bacillati</taxon>
        <taxon>Bacillota</taxon>
        <taxon>Bacilli</taxon>
        <taxon>Lactobacillales</taxon>
        <taxon>Lactobacillaceae</taxon>
        <taxon>Secundilactobacillus</taxon>
    </lineage>
</organism>